<evidence type="ECO:0000256" key="1">
    <source>
        <dbReference type="SAM" id="Coils"/>
    </source>
</evidence>
<feature type="chain" id="PRO_5004975538" evidence="3">
    <location>
        <begin position="32"/>
        <end position="540"/>
    </location>
</feature>
<dbReference type="EMBL" id="ASPP01011626">
    <property type="protein sequence ID" value="ETO21436.1"/>
    <property type="molecule type" value="Genomic_DNA"/>
</dbReference>
<gene>
    <name evidence="4" type="ORF">RFI_15769</name>
</gene>
<keyword evidence="3" id="KW-0732">Signal</keyword>
<sequence>MTQIRKIDEVVCTLLRLLIHLPLLIRNGSCAKNCPELAKLLNKQEKTEMTEFLWKQAKGNLKLLMKVTNLNEEEICFGLHSLLDDLPATFNQWYPQGFEKIDDANGIYQMETKFNMKYGSYFANKLTFLRLRNKSVIDVKKNQEQERRDLFSEIEETKQLEESYKQEFLPHLFLVTKQVQIEDLIQRFRNDHSLGLKCPLLGSILLANTDLLWNVRYLVDIGAWMRYLYVHYFGKISQAAFQQHSIEKIFQDLEKKKKDPSNKWVTPSQIEIYRQSWNNFKQCWNNLAQKRIQNECQSFILPSLGDKPISPELCVARDSGDGLMIVKIIELLQSVNNEFLEKVLTKQKAIDQPGDHKDDEQKYPNEQEHNPNALLPSSSSSASFAVNKSLFDISDKDIIAIDKDKVMEIIRLWSVPVLEYGCVNGNIDEYLDLEAIENEIFNQFVSNRRILAISTPFFQFSNELGIENSLALIEANNPELKIDLLDDDLWNTFLASTRSPMEGQKALELLSQTISFLHQCVKRIDPLSVVILSFFNIKKK</sequence>
<protein>
    <submittedName>
        <fullName evidence="4">Uncharacterized protein</fullName>
    </submittedName>
</protein>
<dbReference type="Proteomes" id="UP000023152">
    <property type="component" value="Unassembled WGS sequence"/>
</dbReference>
<keyword evidence="5" id="KW-1185">Reference proteome</keyword>
<feature type="compositionally biased region" description="Basic and acidic residues" evidence="2">
    <location>
        <begin position="353"/>
        <end position="369"/>
    </location>
</feature>
<evidence type="ECO:0000256" key="3">
    <source>
        <dbReference type="SAM" id="SignalP"/>
    </source>
</evidence>
<dbReference type="AlphaFoldDB" id="X6N611"/>
<reference evidence="4 5" key="1">
    <citation type="journal article" date="2013" name="Curr. Biol.">
        <title>The Genome of the Foraminiferan Reticulomyxa filosa.</title>
        <authorList>
            <person name="Glockner G."/>
            <person name="Hulsmann N."/>
            <person name="Schleicher M."/>
            <person name="Noegel A.A."/>
            <person name="Eichinger L."/>
            <person name="Gallinger C."/>
            <person name="Pawlowski J."/>
            <person name="Sierra R."/>
            <person name="Euteneuer U."/>
            <person name="Pillet L."/>
            <person name="Moustafa A."/>
            <person name="Platzer M."/>
            <person name="Groth M."/>
            <person name="Szafranski K."/>
            <person name="Schliwa M."/>
        </authorList>
    </citation>
    <scope>NUCLEOTIDE SEQUENCE [LARGE SCALE GENOMIC DNA]</scope>
</reference>
<comment type="caution">
    <text evidence="4">The sequence shown here is derived from an EMBL/GenBank/DDBJ whole genome shotgun (WGS) entry which is preliminary data.</text>
</comment>
<feature type="coiled-coil region" evidence="1">
    <location>
        <begin position="140"/>
        <end position="167"/>
    </location>
</feature>
<name>X6N611_RETFI</name>
<keyword evidence="1" id="KW-0175">Coiled coil</keyword>
<organism evidence="4 5">
    <name type="scientific">Reticulomyxa filosa</name>
    <dbReference type="NCBI Taxonomy" id="46433"/>
    <lineage>
        <taxon>Eukaryota</taxon>
        <taxon>Sar</taxon>
        <taxon>Rhizaria</taxon>
        <taxon>Retaria</taxon>
        <taxon>Foraminifera</taxon>
        <taxon>Monothalamids</taxon>
        <taxon>Reticulomyxidae</taxon>
        <taxon>Reticulomyxa</taxon>
    </lineage>
</organism>
<feature type="region of interest" description="Disordered" evidence="2">
    <location>
        <begin position="350"/>
        <end position="379"/>
    </location>
</feature>
<evidence type="ECO:0000313" key="4">
    <source>
        <dbReference type="EMBL" id="ETO21436.1"/>
    </source>
</evidence>
<accession>X6N611</accession>
<feature type="signal peptide" evidence="3">
    <location>
        <begin position="1"/>
        <end position="31"/>
    </location>
</feature>
<dbReference type="OrthoDB" id="2408987at2759"/>
<evidence type="ECO:0000313" key="5">
    <source>
        <dbReference type="Proteomes" id="UP000023152"/>
    </source>
</evidence>
<proteinExistence type="predicted"/>
<evidence type="ECO:0000256" key="2">
    <source>
        <dbReference type="SAM" id="MobiDB-lite"/>
    </source>
</evidence>
<feature type="compositionally biased region" description="Low complexity" evidence="2">
    <location>
        <begin position="370"/>
        <end position="379"/>
    </location>
</feature>